<dbReference type="RefSeq" id="WP_065528261.1">
    <property type="nucleotide sequence ID" value="NZ_CP016537.2"/>
</dbReference>
<dbReference type="SUPFAM" id="SSF54637">
    <property type="entry name" value="Thioesterase/thiol ester dehydrase-isomerase"/>
    <property type="match status" value="1"/>
</dbReference>
<dbReference type="InterPro" id="IPR039569">
    <property type="entry name" value="FAS1-like_DH_region"/>
</dbReference>
<dbReference type="Pfam" id="PF13452">
    <property type="entry name" value="FAS1_DH_region"/>
    <property type="match status" value="1"/>
</dbReference>
<protein>
    <recommendedName>
        <fullName evidence="1">FAS1-like dehydratase domain-containing protein</fullName>
    </recommendedName>
</protein>
<dbReference type="InterPro" id="IPR016709">
    <property type="entry name" value="HadA-like"/>
</dbReference>
<feature type="domain" description="FAS1-like dehydratase" evidence="1">
    <location>
        <begin position="14"/>
        <end position="134"/>
    </location>
</feature>
<gene>
    <name evidence="2" type="ORF">BBI08_10200</name>
</gene>
<dbReference type="Gene3D" id="3.10.129.10">
    <property type="entry name" value="Hotdog Thioesterase"/>
    <property type="match status" value="1"/>
</dbReference>
<dbReference type="Proteomes" id="UP000092687">
    <property type="component" value="Chromosome"/>
</dbReference>
<dbReference type="STRING" id="1215089.BBI08_10200"/>
<name>A0A1C7DSQ0_9BACL</name>
<dbReference type="InterPro" id="IPR029069">
    <property type="entry name" value="HotDog_dom_sf"/>
</dbReference>
<reference evidence="3" key="2">
    <citation type="submission" date="2016-10" db="EMBL/GenBank/DDBJ databases">
        <authorList>
            <person name="See-Too W.S."/>
        </authorList>
    </citation>
    <scope>NUCLEOTIDE SEQUENCE [LARGE SCALE GENOMIC DNA]</scope>
    <source>
        <strain evidence="3">DSM 24743</strain>
    </source>
</reference>
<reference evidence="3" key="1">
    <citation type="submission" date="2016-07" db="EMBL/GenBank/DDBJ databases">
        <authorList>
            <person name="See-Too W.S."/>
        </authorList>
    </citation>
    <scope>NUCLEOTIDE SEQUENCE [LARGE SCALE GENOMIC DNA]</scope>
    <source>
        <strain evidence="3">DSM 24743</strain>
    </source>
</reference>
<evidence type="ECO:0000313" key="2">
    <source>
        <dbReference type="EMBL" id="ANU14213.1"/>
    </source>
</evidence>
<dbReference type="EMBL" id="CP016537">
    <property type="protein sequence ID" value="ANU14213.1"/>
    <property type="molecule type" value="Genomic_DNA"/>
</dbReference>
<dbReference type="CDD" id="cd03441">
    <property type="entry name" value="R_hydratase_like"/>
    <property type="match status" value="1"/>
</dbReference>
<proteinExistence type="predicted"/>
<dbReference type="PIRSF" id="PIRSF018072">
    <property type="entry name" value="UCP018072"/>
    <property type="match status" value="1"/>
</dbReference>
<dbReference type="KEGG" id="phc:BBI08_10200"/>
<evidence type="ECO:0000313" key="3">
    <source>
        <dbReference type="Proteomes" id="UP000092687"/>
    </source>
</evidence>
<dbReference type="AlphaFoldDB" id="A0A1C7DSQ0"/>
<sequence>MMSEQPIIFNYAPFLIESGKIKEFAKALQLNNPVYLDEEVAKSAGYRGIPTPPTFTTVIDFWNDRSFYQLVSDFLKLTPNNVLHGEQAYEYYKAMVVGDTISAQVRLKDQFCKKGKNFFLLETVYKNQWNETVAIGRATIIEMLEVNS</sequence>
<dbReference type="OrthoDB" id="160199at2"/>
<keyword evidence="3" id="KW-1185">Reference proteome</keyword>
<organism evidence="2 3">
    <name type="scientific">Planococcus halocryophilus</name>
    <dbReference type="NCBI Taxonomy" id="1215089"/>
    <lineage>
        <taxon>Bacteria</taxon>
        <taxon>Bacillati</taxon>
        <taxon>Bacillota</taxon>
        <taxon>Bacilli</taxon>
        <taxon>Bacillales</taxon>
        <taxon>Caryophanaceae</taxon>
        <taxon>Planococcus</taxon>
    </lineage>
</organism>
<accession>A0A1C7DSQ0</accession>
<evidence type="ECO:0000259" key="1">
    <source>
        <dbReference type="Pfam" id="PF13452"/>
    </source>
</evidence>